<dbReference type="AlphaFoldDB" id="I3X5U1"/>
<dbReference type="PATRIC" id="fig|1185652.3.peg.2767"/>
<sequence length="85" mass="9283">MRSEGSPITIASEDAALRADGLTGDTYGDAKRFFGLADWQLHHVVCSCHSGATVRSGKAAEYVREVAKPYPGLLAMLWDALRIFR</sequence>
<accession>I3X5U1</accession>
<gene>
    <name evidence="1" type="ORF">USDA257_c26730</name>
</gene>
<proteinExistence type="predicted"/>
<evidence type="ECO:0000313" key="2">
    <source>
        <dbReference type="Proteomes" id="UP000006180"/>
    </source>
</evidence>
<evidence type="ECO:0000313" key="1">
    <source>
        <dbReference type="EMBL" id="AFL51247.1"/>
    </source>
</evidence>
<organism evidence="1 2">
    <name type="scientific">Sinorhizobium fredii (strain USDA 257)</name>
    <dbReference type="NCBI Taxonomy" id="1185652"/>
    <lineage>
        <taxon>Bacteria</taxon>
        <taxon>Pseudomonadati</taxon>
        <taxon>Pseudomonadota</taxon>
        <taxon>Alphaproteobacteria</taxon>
        <taxon>Hyphomicrobiales</taxon>
        <taxon>Rhizobiaceae</taxon>
        <taxon>Sinorhizobium/Ensifer group</taxon>
        <taxon>Sinorhizobium</taxon>
    </lineage>
</organism>
<reference evidence="1 2" key="1">
    <citation type="journal article" date="2012" name="J. Bacteriol.">
        <title>Complete genome sequence of the broad-host-range strain Sinorhizobium fredii USDA257.</title>
        <authorList>
            <person name="Schuldes J."/>
            <person name="Rodriguez Orbegoso M."/>
            <person name="Schmeisser C."/>
            <person name="Krishnan H.B."/>
            <person name="Daniel R."/>
            <person name="Streit W.R."/>
        </authorList>
    </citation>
    <scope>NUCLEOTIDE SEQUENCE [LARGE SCALE GENOMIC DNA]</scope>
    <source>
        <strain evidence="1 2">USDA 257</strain>
    </source>
</reference>
<dbReference type="HOGENOM" id="CLU_2769316_0_0_5"/>
<dbReference type="Proteomes" id="UP000006180">
    <property type="component" value="Chromosome"/>
</dbReference>
<dbReference type="EMBL" id="CP003563">
    <property type="protein sequence ID" value="AFL51247.1"/>
    <property type="molecule type" value="Genomic_DNA"/>
</dbReference>
<name>I3X5U1_SINF2</name>
<protein>
    <submittedName>
        <fullName evidence="1">Uncharacterized protein</fullName>
    </submittedName>
</protein>
<dbReference type="KEGG" id="sfd:USDA257_c26730"/>